<feature type="domain" description="Soluble ligand binding" evidence="18">
    <location>
        <begin position="308"/>
        <end position="343"/>
    </location>
</feature>
<feature type="domain" description="Soluble ligand binding" evidence="18">
    <location>
        <begin position="596"/>
        <end position="631"/>
    </location>
</feature>
<evidence type="ECO:0000256" key="15">
    <source>
        <dbReference type="SAM" id="MobiDB-lite"/>
    </source>
</evidence>
<gene>
    <name evidence="20" type="ORF">C2E25_08265</name>
</gene>
<dbReference type="GO" id="GO:0046930">
    <property type="term" value="C:pore complex"/>
    <property type="evidence" value="ECO:0007669"/>
    <property type="project" value="UniProtKB-KW"/>
</dbReference>
<evidence type="ECO:0000256" key="16">
    <source>
        <dbReference type="SAM" id="SignalP"/>
    </source>
</evidence>
<keyword evidence="8" id="KW-0625">Polysaccharide transport</keyword>
<feature type="domain" description="Soluble ligand binding" evidence="18">
    <location>
        <begin position="505"/>
        <end position="557"/>
    </location>
</feature>
<dbReference type="GO" id="GO:0006811">
    <property type="term" value="P:monoatomic ion transport"/>
    <property type="evidence" value="ECO:0007669"/>
    <property type="project" value="UniProtKB-KW"/>
</dbReference>
<dbReference type="InterPro" id="IPR019554">
    <property type="entry name" value="Soluble_ligand-bd"/>
</dbReference>
<comment type="similarity">
    <text evidence="2">Belongs to the BexD/CtrA/VexA family.</text>
</comment>
<evidence type="ECO:0000256" key="10">
    <source>
        <dbReference type="ARBA" id="ARBA00023114"/>
    </source>
</evidence>
<protein>
    <submittedName>
        <fullName evidence="20">Sugar transporter</fullName>
    </submittedName>
</protein>
<dbReference type="OrthoDB" id="9815244at2"/>
<proteinExistence type="inferred from homology"/>
<feature type="domain" description="SLBB" evidence="19">
    <location>
        <begin position="224"/>
        <end position="301"/>
    </location>
</feature>
<evidence type="ECO:0000256" key="7">
    <source>
        <dbReference type="ARBA" id="ARBA00022729"/>
    </source>
</evidence>
<evidence type="ECO:0000256" key="11">
    <source>
        <dbReference type="ARBA" id="ARBA00023136"/>
    </source>
</evidence>
<feature type="signal peptide" evidence="16">
    <location>
        <begin position="1"/>
        <end position="22"/>
    </location>
</feature>
<evidence type="ECO:0000259" key="18">
    <source>
        <dbReference type="Pfam" id="PF10531"/>
    </source>
</evidence>
<comment type="subcellular location">
    <subcellularLocation>
        <location evidence="1">Cell outer membrane</location>
        <topology evidence="1">Multi-pass membrane protein</topology>
    </subcellularLocation>
</comment>
<comment type="caution">
    <text evidence="20">The sequence shown here is derived from an EMBL/GenBank/DDBJ whole genome shotgun (WGS) entry which is preliminary data.</text>
</comment>
<dbReference type="Gene3D" id="3.30.1950.10">
    <property type="entry name" value="wza like domain"/>
    <property type="match status" value="1"/>
</dbReference>
<keyword evidence="12" id="KW-0564">Palmitate</keyword>
<dbReference type="GO" id="GO:0015159">
    <property type="term" value="F:polysaccharide transmembrane transporter activity"/>
    <property type="evidence" value="ECO:0007669"/>
    <property type="project" value="InterPro"/>
</dbReference>
<evidence type="ECO:0000256" key="2">
    <source>
        <dbReference type="ARBA" id="ARBA00009450"/>
    </source>
</evidence>
<evidence type="ECO:0000256" key="5">
    <source>
        <dbReference type="ARBA" id="ARBA00022597"/>
    </source>
</evidence>
<dbReference type="Pfam" id="PF02563">
    <property type="entry name" value="Poly_export"/>
    <property type="match status" value="1"/>
</dbReference>
<evidence type="ECO:0000256" key="9">
    <source>
        <dbReference type="ARBA" id="ARBA00023065"/>
    </source>
</evidence>
<evidence type="ECO:0000256" key="1">
    <source>
        <dbReference type="ARBA" id="ARBA00004571"/>
    </source>
</evidence>
<dbReference type="RefSeq" id="WP_103115285.1">
    <property type="nucleotide sequence ID" value="NZ_PPFX01000015.1"/>
</dbReference>
<evidence type="ECO:0000256" key="8">
    <source>
        <dbReference type="ARBA" id="ARBA00023047"/>
    </source>
</evidence>
<feature type="domain" description="Soluble ligand binding" evidence="18">
    <location>
        <begin position="729"/>
        <end position="778"/>
    </location>
</feature>
<evidence type="ECO:0000313" key="21">
    <source>
        <dbReference type="Proteomes" id="UP000236340"/>
    </source>
</evidence>
<keyword evidence="13" id="KW-0998">Cell outer membrane</keyword>
<dbReference type="InterPro" id="IPR049712">
    <property type="entry name" value="Poly_export"/>
</dbReference>
<dbReference type="EMBL" id="PPFX01000015">
    <property type="protein sequence ID" value="PNU20290.1"/>
    <property type="molecule type" value="Genomic_DNA"/>
</dbReference>
<name>A0A2K2HAM5_9BACT</name>
<feature type="chain" id="PRO_5014322768" evidence="16">
    <location>
        <begin position="23"/>
        <end position="837"/>
    </location>
</feature>
<dbReference type="InterPro" id="IPR054765">
    <property type="entry name" value="SLBB_dom"/>
</dbReference>
<dbReference type="PANTHER" id="PTHR33619">
    <property type="entry name" value="POLYSACCHARIDE EXPORT PROTEIN GFCE-RELATED"/>
    <property type="match status" value="1"/>
</dbReference>
<dbReference type="Pfam" id="PF22461">
    <property type="entry name" value="SLBB_2"/>
    <property type="match status" value="1"/>
</dbReference>
<reference evidence="20 21" key="1">
    <citation type="journal article" date="2018" name="Genome Announc.">
        <title>Genome Sequence of Geothermobacter sp. HR-1 Iron Reducer from the Loihi Seamount.</title>
        <authorList>
            <person name="Smith H."/>
            <person name="Abuyen K."/>
            <person name="Tremblay J."/>
            <person name="Savalia P."/>
            <person name="Perez-Rodriguez I."/>
            <person name="Emerson D."/>
            <person name="Tully B."/>
            <person name="Amend J."/>
        </authorList>
    </citation>
    <scope>NUCLEOTIDE SEQUENCE [LARGE SCALE GENOMIC DNA]</scope>
    <source>
        <strain evidence="20 21">HR-1</strain>
    </source>
</reference>
<keyword evidence="10" id="KW-0626">Porin</keyword>
<keyword evidence="3" id="KW-0813">Transport</keyword>
<keyword evidence="11" id="KW-0472">Membrane</keyword>
<dbReference type="PANTHER" id="PTHR33619:SF3">
    <property type="entry name" value="POLYSACCHARIDE EXPORT PROTEIN GFCE-RELATED"/>
    <property type="match status" value="1"/>
</dbReference>
<evidence type="ECO:0000259" key="17">
    <source>
        <dbReference type="Pfam" id="PF02563"/>
    </source>
</evidence>
<evidence type="ECO:0000256" key="13">
    <source>
        <dbReference type="ARBA" id="ARBA00023237"/>
    </source>
</evidence>
<dbReference type="Gene3D" id="3.10.560.10">
    <property type="entry name" value="Outer membrane lipoprotein wza domain like"/>
    <property type="match status" value="6"/>
</dbReference>
<sequence length="837" mass="90759">MRRYYGLLIAGLLLLISFPPDGTNAQAAALTANADIGQLLQQVSPQEREKLLQSIPANGSGTIAEKPLEQPQVVKPLPSSEGKSSAGSAKPPSRIEARMNLSLGSEGLGMSSQPRSLKGSLRQFGYDLFAGVPSTFAPVTEIPIPTDYVLGPGDQVQVQLYGNLNENYTFTVDRDGAINLPKLGPLQVAGQKFAAVRKLLSSRVETELVGVKANVSLGELRSMRIFVLGNVRRPGSYVVSSLTTMTNALFVSGGIKPIGSLRDIQLKRRGKLINRLDLYDLLQKGDTSGDVRMLPGDVLFVPHIGPTVGVAGEVRRPAIYELKGAATVADALQLAEGLLPTAQKNAGQIVHINSSGLRTLQDVSFEAQKDLDAKLKDGDLIRVYPITDHLENLVVLNGHVRHPGSYQWHEGMRITDLLPGFDAFLPDPDLDYVLVRRETRPNRRIEVFSVDLAAALADSSCADNVLLQPRDQVLVFGMLTDRQAAIAPLIDTLRQQARSGTPEKVVSILGHVAFPGSYPLEAAMSVGDLVRAAGGLRQEAYRMEAELTRTTVQDGGRKVVTIVVPLAGAGGGDFSLQPFDQVQVRPVPDWTEKETVTIKGEVRFPGVYTIKPDESLRSFIERAGGLTERAYIPGTVFSRADLRTKEAEELKKMRSRLKSDLASMTLEQARDDAKSAEAITQAQQLLAELQAAQPIGRMVINLRDVLDGKQQVLLRDGDVLVIPRVPQEVTVLGEVQSGTSHLWRPDLSRDDYIDLSGGLTAKADDNRIYVVRANGAVIASEPTHWFGSREQTVQPGDTVVVPVDLQKMQPLSFWQTVADITYKLALTAAAGKAVGVF</sequence>
<feature type="region of interest" description="Disordered" evidence="15">
    <location>
        <begin position="58"/>
        <end position="95"/>
    </location>
</feature>
<dbReference type="InterPro" id="IPR003715">
    <property type="entry name" value="Poly_export_N"/>
</dbReference>
<dbReference type="Pfam" id="PF10531">
    <property type="entry name" value="SLBB"/>
    <property type="match status" value="4"/>
</dbReference>
<evidence type="ECO:0000256" key="4">
    <source>
        <dbReference type="ARBA" id="ARBA00022452"/>
    </source>
</evidence>
<dbReference type="AlphaFoldDB" id="A0A2K2HAM5"/>
<keyword evidence="4" id="KW-1134">Transmembrane beta strand</keyword>
<dbReference type="Proteomes" id="UP000236340">
    <property type="component" value="Unassembled WGS sequence"/>
</dbReference>
<evidence type="ECO:0000256" key="14">
    <source>
        <dbReference type="ARBA" id="ARBA00023288"/>
    </source>
</evidence>
<feature type="compositionally biased region" description="Low complexity" evidence="15">
    <location>
        <begin position="78"/>
        <end position="91"/>
    </location>
</feature>
<evidence type="ECO:0000256" key="6">
    <source>
        <dbReference type="ARBA" id="ARBA00022692"/>
    </source>
</evidence>
<evidence type="ECO:0000256" key="12">
    <source>
        <dbReference type="ARBA" id="ARBA00023139"/>
    </source>
</evidence>
<evidence type="ECO:0000256" key="3">
    <source>
        <dbReference type="ARBA" id="ARBA00022448"/>
    </source>
</evidence>
<organism evidence="20 21">
    <name type="scientific">Geothermobacter hydrogeniphilus</name>
    <dbReference type="NCBI Taxonomy" id="1969733"/>
    <lineage>
        <taxon>Bacteria</taxon>
        <taxon>Pseudomonadati</taxon>
        <taxon>Thermodesulfobacteriota</taxon>
        <taxon>Desulfuromonadia</taxon>
        <taxon>Desulfuromonadales</taxon>
        <taxon>Geothermobacteraceae</taxon>
        <taxon>Geothermobacter</taxon>
    </lineage>
</organism>
<keyword evidence="6" id="KW-0812">Transmembrane</keyword>
<evidence type="ECO:0000313" key="20">
    <source>
        <dbReference type="EMBL" id="PNU20290.1"/>
    </source>
</evidence>
<keyword evidence="5 20" id="KW-0762">Sugar transport</keyword>
<evidence type="ECO:0000259" key="19">
    <source>
        <dbReference type="Pfam" id="PF22461"/>
    </source>
</evidence>
<keyword evidence="9" id="KW-0406">Ion transport</keyword>
<keyword evidence="14" id="KW-0449">Lipoprotein</keyword>
<dbReference type="GO" id="GO:0009279">
    <property type="term" value="C:cell outer membrane"/>
    <property type="evidence" value="ECO:0007669"/>
    <property type="project" value="UniProtKB-SubCell"/>
</dbReference>
<accession>A0A2K2HAM5</accession>
<keyword evidence="7 16" id="KW-0732">Signal</keyword>
<dbReference type="GO" id="GO:0015288">
    <property type="term" value="F:porin activity"/>
    <property type="evidence" value="ECO:0007669"/>
    <property type="project" value="UniProtKB-KW"/>
</dbReference>
<feature type="domain" description="Polysaccharide export protein N-terminal" evidence="17">
    <location>
        <begin position="145"/>
        <end position="217"/>
    </location>
</feature>